<gene>
    <name evidence="3" type="ORF">AAF712_005929</name>
</gene>
<keyword evidence="4" id="KW-1185">Reference proteome</keyword>
<keyword evidence="2" id="KW-0812">Transmembrane</keyword>
<keyword evidence="2" id="KW-0472">Membrane</keyword>
<dbReference type="PANTHER" id="PTHR37471">
    <property type="entry name" value="UNNAMED PRODUCT"/>
    <property type="match status" value="1"/>
</dbReference>
<protein>
    <recommendedName>
        <fullName evidence="5">AB hydrolase-1 domain-containing protein</fullName>
    </recommendedName>
</protein>
<dbReference type="InterPro" id="IPR029058">
    <property type="entry name" value="AB_hydrolase_fold"/>
</dbReference>
<name>A0ABR3A032_9AGAR</name>
<reference evidence="3 4" key="1">
    <citation type="submission" date="2024-05" db="EMBL/GenBank/DDBJ databases">
        <title>A draft genome resource for the thread blight pathogen Marasmius tenuissimus strain MS-2.</title>
        <authorList>
            <person name="Yulfo-Soto G.E."/>
            <person name="Baruah I.K."/>
            <person name="Amoako-Attah I."/>
            <person name="Bukari Y."/>
            <person name="Meinhardt L.W."/>
            <person name="Bailey B.A."/>
            <person name="Cohen S.P."/>
        </authorList>
    </citation>
    <scope>NUCLEOTIDE SEQUENCE [LARGE SCALE GENOMIC DNA]</scope>
    <source>
        <strain evidence="3 4">MS-2</strain>
    </source>
</reference>
<dbReference type="Gene3D" id="3.40.50.1820">
    <property type="entry name" value="alpha/beta hydrolase"/>
    <property type="match status" value="1"/>
</dbReference>
<evidence type="ECO:0000256" key="1">
    <source>
        <dbReference type="SAM" id="MobiDB-lite"/>
    </source>
</evidence>
<evidence type="ECO:0000256" key="2">
    <source>
        <dbReference type="SAM" id="Phobius"/>
    </source>
</evidence>
<evidence type="ECO:0008006" key="5">
    <source>
        <dbReference type="Google" id="ProtNLM"/>
    </source>
</evidence>
<accession>A0ABR3A032</accession>
<organism evidence="3 4">
    <name type="scientific">Marasmius tenuissimus</name>
    <dbReference type="NCBI Taxonomy" id="585030"/>
    <lineage>
        <taxon>Eukaryota</taxon>
        <taxon>Fungi</taxon>
        <taxon>Dikarya</taxon>
        <taxon>Basidiomycota</taxon>
        <taxon>Agaricomycotina</taxon>
        <taxon>Agaricomycetes</taxon>
        <taxon>Agaricomycetidae</taxon>
        <taxon>Agaricales</taxon>
        <taxon>Marasmiineae</taxon>
        <taxon>Marasmiaceae</taxon>
        <taxon>Marasmius</taxon>
    </lineage>
</organism>
<comment type="caution">
    <text evidence="3">The sequence shown here is derived from an EMBL/GenBank/DDBJ whole genome shotgun (WGS) entry which is preliminary data.</text>
</comment>
<feature type="transmembrane region" description="Helical" evidence="2">
    <location>
        <begin position="9"/>
        <end position="35"/>
    </location>
</feature>
<feature type="transmembrane region" description="Helical" evidence="2">
    <location>
        <begin position="47"/>
        <end position="71"/>
    </location>
</feature>
<feature type="region of interest" description="Disordered" evidence="1">
    <location>
        <begin position="490"/>
        <end position="510"/>
    </location>
</feature>
<keyword evidence="2" id="KW-1133">Transmembrane helix</keyword>
<proteinExistence type="predicted"/>
<dbReference type="Proteomes" id="UP001437256">
    <property type="component" value="Unassembled WGS sequence"/>
</dbReference>
<sequence length="605" mass="69623">MLGKTLPEYIFILISIAILNLIGPASLVYVTWYSYHYLYRGNLEGRVNFIISTGIFAYAILEVLFLLGVYWPRKRRLVKEAIYDAPEQLTRTEREVLFTKCSSVIFPPSGNYPTGWFTIPNQDSVRLRKQNVVEWLLWALFACEVEHALSDEWKEEIEGYVRRIEERLGYKLEEGHEASAKSMRLTFDELKANYRPLVWYITIGIVDSMTALRLFLLGFKHYTPKHSNFFMNAFSIFPFRGFDIFSNSSSTPYFPYWCRPHKSATKDPIVFIHGIGIGVYPYVPLIATLTREDPDVGILVVELLPISNRILMPYVGSAHKSFPIPTRQTMLDAVYATMRSLGAPWAKAALATHSYGTVIAAYDIRERAKTRRQYPYHDEADSETIASPPIPQFTSYLLVDPIPFLLNLPSVAHNFMYRSPWRRRSDDPHSITSTYTSLWSRLWTGYNGNEWQLWYFASRDLEVAFTLSRRFFWDDVVLWREDLGLELSQDTDHVHDPSSGGGRASPGPSPPVAVVLSGDDQIVPASNVRDYLVGENPELWEKFEMGCHTHYANLSPSKRLEHSAALEEILYYPGLDHATVFDTRQRRQGLVEVIERFCSRRTIQA</sequence>
<evidence type="ECO:0000313" key="3">
    <source>
        <dbReference type="EMBL" id="KAL0066940.1"/>
    </source>
</evidence>
<dbReference type="EMBL" id="JBBXMP010000030">
    <property type="protein sequence ID" value="KAL0066940.1"/>
    <property type="molecule type" value="Genomic_DNA"/>
</dbReference>
<evidence type="ECO:0000313" key="4">
    <source>
        <dbReference type="Proteomes" id="UP001437256"/>
    </source>
</evidence>
<dbReference type="PANTHER" id="PTHR37471:SF1">
    <property type="entry name" value="AB HYDROLASE-1 DOMAIN-CONTAINING PROTEIN"/>
    <property type="match status" value="1"/>
</dbReference>
<feature type="transmembrane region" description="Helical" evidence="2">
    <location>
        <begin position="197"/>
        <end position="219"/>
    </location>
</feature>
<dbReference type="SUPFAM" id="SSF53474">
    <property type="entry name" value="alpha/beta-Hydrolases"/>
    <property type="match status" value="1"/>
</dbReference>